<dbReference type="InterPro" id="IPR032675">
    <property type="entry name" value="LRR_dom_sf"/>
</dbReference>
<evidence type="ECO:0000313" key="9">
    <source>
        <dbReference type="Proteomes" id="UP000834106"/>
    </source>
</evidence>
<gene>
    <name evidence="8" type="ORF">FPE_LOCUS30017</name>
</gene>
<dbReference type="Proteomes" id="UP000834106">
    <property type="component" value="Chromosome 19"/>
</dbReference>
<feature type="chain" id="PRO_5042168133" description="Leucine-rich repeat-containing N-terminal plant-type domain-containing protein" evidence="6">
    <location>
        <begin position="22"/>
        <end position="198"/>
    </location>
</feature>
<dbReference type="Pfam" id="PF08263">
    <property type="entry name" value="LRRNT_2"/>
    <property type="match status" value="1"/>
</dbReference>
<keyword evidence="3 6" id="KW-0732">Signal</keyword>
<dbReference type="SUPFAM" id="SSF52058">
    <property type="entry name" value="L domain-like"/>
    <property type="match status" value="1"/>
</dbReference>
<dbReference type="GO" id="GO:0016020">
    <property type="term" value="C:membrane"/>
    <property type="evidence" value="ECO:0007669"/>
    <property type="project" value="UniProtKB-SubCell"/>
</dbReference>
<dbReference type="InterPro" id="IPR001611">
    <property type="entry name" value="Leu-rich_rpt"/>
</dbReference>
<comment type="subcellular location">
    <subcellularLocation>
        <location evidence="1">Membrane</location>
    </subcellularLocation>
</comment>
<reference evidence="8" key="1">
    <citation type="submission" date="2023-05" db="EMBL/GenBank/DDBJ databases">
        <authorList>
            <person name="Huff M."/>
        </authorList>
    </citation>
    <scope>NUCLEOTIDE SEQUENCE</scope>
</reference>
<dbReference type="Pfam" id="PF00560">
    <property type="entry name" value="LRR_1"/>
    <property type="match status" value="3"/>
</dbReference>
<evidence type="ECO:0000313" key="8">
    <source>
        <dbReference type="EMBL" id="CAI9782587.1"/>
    </source>
</evidence>
<feature type="signal peptide" evidence="6">
    <location>
        <begin position="1"/>
        <end position="21"/>
    </location>
</feature>
<dbReference type="PANTHER" id="PTHR48060">
    <property type="entry name" value="DNA DAMAGE-REPAIR/TOLERATION PROTEIN DRT100"/>
    <property type="match status" value="1"/>
</dbReference>
<evidence type="ECO:0000256" key="6">
    <source>
        <dbReference type="SAM" id="SignalP"/>
    </source>
</evidence>
<dbReference type="FunFam" id="3.80.10.10:FF:000400">
    <property type="entry name" value="Nuclear pore complex protein NUP107"/>
    <property type="match status" value="1"/>
</dbReference>
<dbReference type="InterPro" id="IPR053211">
    <property type="entry name" value="DNA_repair-toleration"/>
</dbReference>
<evidence type="ECO:0000256" key="3">
    <source>
        <dbReference type="ARBA" id="ARBA00022729"/>
    </source>
</evidence>
<evidence type="ECO:0000256" key="5">
    <source>
        <dbReference type="ARBA" id="ARBA00023136"/>
    </source>
</evidence>
<dbReference type="InterPro" id="IPR013210">
    <property type="entry name" value="LRR_N_plant-typ"/>
</dbReference>
<evidence type="ECO:0000256" key="4">
    <source>
        <dbReference type="ARBA" id="ARBA00022737"/>
    </source>
</evidence>
<keyword evidence="4" id="KW-0677">Repeat</keyword>
<keyword evidence="9" id="KW-1185">Reference proteome</keyword>
<dbReference type="EMBL" id="OU503054">
    <property type="protein sequence ID" value="CAI9782587.1"/>
    <property type="molecule type" value="Genomic_DNA"/>
</dbReference>
<keyword evidence="2" id="KW-0433">Leucine-rich repeat</keyword>
<organism evidence="8 9">
    <name type="scientific">Fraxinus pennsylvanica</name>
    <dbReference type="NCBI Taxonomy" id="56036"/>
    <lineage>
        <taxon>Eukaryota</taxon>
        <taxon>Viridiplantae</taxon>
        <taxon>Streptophyta</taxon>
        <taxon>Embryophyta</taxon>
        <taxon>Tracheophyta</taxon>
        <taxon>Spermatophyta</taxon>
        <taxon>Magnoliopsida</taxon>
        <taxon>eudicotyledons</taxon>
        <taxon>Gunneridae</taxon>
        <taxon>Pentapetalae</taxon>
        <taxon>asterids</taxon>
        <taxon>lamiids</taxon>
        <taxon>Lamiales</taxon>
        <taxon>Oleaceae</taxon>
        <taxon>Oleeae</taxon>
        <taxon>Fraxinus</taxon>
    </lineage>
</organism>
<evidence type="ECO:0000256" key="2">
    <source>
        <dbReference type="ARBA" id="ARBA00022614"/>
    </source>
</evidence>
<proteinExistence type="predicted"/>
<sequence>MLKYPTFAFFFFFICLEPTASASFAEATALLKWKASIINKNNSKLKSWNLETKNSTNFSGHPKASSSPCNWFGVSCIDGSVNRLNLTNASIHAFLYEFPFSSFPNLAYIDLSVNRLFGTIPPQIGKLSNLVYLNLSTNQFRGTVSPQIGKLSKLDYLDLSANQFTGTIPSEIGQLSNLKFLPLLQAHMVISLQNLRIQ</sequence>
<protein>
    <recommendedName>
        <fullName evidence="7">Leucine-rich repeat-containing N-terminal plant-type domain-containing protein</fullName>
    </recommendedName>
</protein>
<name>A0AAD2ACP0_9LAMI</name>
<accession>A0AAD2ACP0</accession>
<evidence type="ECO:0000259" key="7">
    <source>
        <dbReference type="Pfam" id="PF08263"/>
    </source>
</evidence>
<evidence type="ECO:0000256" key="1">
    <source>
        <dbReference type="ARBA" id="ARBA00004370"/>
    </source>
</evidence>
<dbReference type="AlphaFoldDB" id="A0AAD2ACP0"/>
<dbReference type="PANTHER" id="PTHR48060:SF24">
    <property type="entry name" value="NON-SPECIFIC SERINE_THREONINE PROTEIN KINASE"/>
    <property type="match status" value="1"/>
</dbReference>
<keyword evidence="5" id="KW-0472">Membrane</keyword>
<dbReference type="Gene3D" id="3.80.10.10">
    <property type="entry name" value="Ribonuclease Inhibitor"/>
    <property type="match status" value="1"/>
</dbReference>
<feature type="domain" description="Leucine-rich repeat-containing N-terminal plant-type" evidence="7">
    <location>
        <begin position="26"/>
        <end position="76"/>
    </location>
</feature>